<dbReference type="OrthoDB" id="9806380at2"/>
<gene>
    <name evidence="2" type="ORF">BEL07_14695</name>
</gene>
<evidence type="ECO:0000313" key="3">
    <source>
        <dbReference type="Proteomes" id="UP000178953"/>
    </source>
</evidence>
<organism evidence="2 3">
    <name type="scientific">Mycolicibacterium grossiae</name>
    <dbReference type="NCBI Taxonomy" id="1552759"/>
    <lineage>
        <taxon>Bacteria</taxon>
        <taxon>Bacillati</taxon>
        <taxon>Actinomycetota</taxon>
        <taxon>Actinomycetes</taxon>
        <taxon>Mycobacteriales</taxon>
        <taxon>Mycobacteriaceae</taxon>
        <taxon>Mycolicibacterium</taxon>
    </lineage>
</organism>
<dbReference type="AlphaFoldDB" id="A0A1E8Q434"/>
<keyword evidence="3" id="KW-1185">Reference proteome</keyword>
<dbReference type="Pfam" id="PF07045">
    <property type="entry name" value="DUF1330"/>
    <property type="match status" value="1"/>
</dbReference>
<dbReference type="Proteomes" id="UP000178953">
    <property type="component" value="Unassembled WGS sequence"/>
</dbReference>
<evidence type="ECO:0000313" key="2">
    <source>
        <dbReference type="EMBL" id="OFJ52991.1"/>
    </source>
</evidence>
<accession>A0A1E8Q434</accession>
<dbReference type="EMBL" id="MCHX01000031">
    <property type="protein sequence ID" value="OFJ52991.1"/>
    <property type="molecule type" value="Genomic_DNA"/>
</dbReference>
<dbReference type="InterPro" id="IPR010753">
    <property type="entry name" value="DUF1330"/>
</dbReference>
<reference evidence="2 3" key="1">
    <citation type="submission" date="2016-09" db="EMBL/GenBank/DDBJ databases">
        <title>genome sequence of Mycobacterium sp. 739 SCH.</title>
        <authorList>
            <person name="Greninger A.L."/>
            <person name="Qin X."/>
            <person name="Jerome K."/>
            <person name="Vora S."/>
            <person name="Quinn K."/>
        </authorList>
    </citation>
    <scope>NUCLEOTIDE SEQUENCE [LARGE SCALE GENOMIC DNA]</scope>
    <source>
        <strain evidence="2 3">SCH</strain>
    </source>
</reference>
<dbReference type="PANTHER" id="PTHR41521:SF4">
    <property type="entry name" value="BLR0684 PROTEIN"/>
    <property type="match status" value="1"/>
</dbReference>
<evidence type="ECO:0000259" key="1">
    <source>
        <dbReference type="Pfam" id="PF07045"/>
    </source>
</evidence>
<name>A0A1E8Q434_9MYCO</name>
<dbReference type="RefSeq" id="WP_070353846.1">
    <property type="nucleotide sequence ID" value="NZ_CP043474.1"/>
</dbReference>
<dbReference type="PANTHER" id="PTHR41521">
    <property type="match status" value="1"/>
</dbReference>
<comment type="caution">
    <text evidence="2">The sequence shown here is derived from an EMBL/GenBank/DDBJ whole genome shotgun (WGS) entry which is preliminary data.</text>
</comment>
<feature type="domain" description="DUF1330" evidence="1">
    <location>
        <begin position="3"/>
        <end position="93"/>
    </location>
</feature>
<dbReference type="Gene3D" id="3.30.70.100">
    <property type="match status" value="1"/>
</dbReference>
<sequence length="95" mass="10277">MPKAYIVITEDVHDPEKFAEYGKLAGKAMAGATLLAFDPSPQPLEGDWHGPQTVILEFESPDAARAWYESDQYQEAAKIRQSAAHCTGALVTGLG</sequence>
<dbReference type="SUPFAM" id="SSF54909">
    <property type="entry name" value="Dimeric alpha+beta barrel"/>
    <property type="match status" value="1"/>
</dbReference>
<dbReference type="InterPro" id="IPR011008">
    <property type="entry name" value="Dimeric_a/b-barrel"/>
</dbReference>
<protein>
    <recommendedName>
        <fullName evidence="1">DUF1330 domain-containing protein</fullName>
    </recommendedName>
</protein>
<proteinExistence type="predicted"/>